<dbReference type="KEGG" id="bfo:118403891"/>
<reference evidence="2" key="1">
    <citation type="journal article" date="2020" name="Nat. Ecol. Evol.">
        <title>Deeply conserved synteny resolves early events in vertebrate evolution.</title>
        <authorList>
            <person name="Simakov O."/>
            <person name="Marletaz F."/>
            <person name="Yue J.X."/>
            <person name="O'Connell B."/>
            <person name="Jenkins J."/>
            <person name="Brandt A."/>
            <person name="Calef R."/>
            <person name="Tung C.H."/>
            <person name="Huang T.K."/>
            <person name="Schmutz J."/>
            <person name="Satoh N."/>
            <person name="Yu J.K."/>
            <person name="Putnam N.H."/>
            <person name="Green R.E."/>
            <person name="Rokhsar D.S."/>
        </authorList>
    </citation>
    <scope>NUCLEOTIDE SEQUENCE [LARGE SCALE GENOMIC DNA]</scope>
    <source>
        <strain evidence="2">S238N-H82</strain>
    </source>
</reference>
<proteinExistence type="predicted"/>
<evidence type="ECO:0000313" key="2">
    <source>
        <dbReference type="Proteomes" id="UP000001554"/>
    </source>
</evidence>
<organism evidence="2 3">
    <name type="scientific">Branchiostoma floridae</name>
    <name type="common">Florida lancelet</name>
    <name type="synonym">Amphioxus</name>
    <dbReference type="NCBI Taxonomy" id="7739"/>
    <lineage>
        <taxon>Eukaryota</taxon>
        <taxon>Metazoa</taxon>
        <taxon>Chordata</taxon>
        <taxon>Cephalochordata</taxon>
        <taxon>Leptocardii</taxon>
        <taxon>Amphioxiformes</taxon>
        <taxon>Branchiostomatidae</taxon>
        <taxon>Branchiostoma</taxon>
    </lineage>
</organism>
<dbReference type="OrthoDB" id="10502011at2759"/>
<gene>
    <name evidence="3" type="primary">LOC118403891</name>
</gene>
<name>A0A9J7HG17_BRAFL</name>
<feature type="region of interest" description="Disordered" evidence="1">
    <location>
        <begin position="119"/>
        <end position="138"/>
    </location>
</feature>
<dbReference type="GeneID" id="118403891"/>
<accession>A0A9J7HG17</accession>
<dbReference type="Proteomes" id="UP000001554">
    <property type="component" value="Chromosome 16"/>
</dbReference>
<dbReference type="AlphaFoldDB" id="A0A9J7HG17"/>
<protein>
    <submittedName>
        <fullName evidence="3">Uncharacterized protein LOC118403891</fullName>
    </submittedName>
</protein>
<dbReference type="RefSeq" id="XP_035658638.1">
    <property type="nucleotide sequence ID" value="XM_035802745.1"/>
</dbReference>
<reference evidence="3" key="2">
    <citation type="submission" date="2025-08" db="UniProtKB">
        <authorList>
            <consortium name="RefSeq"/>
        </authorList>
    </citation>
    <scope>IDENTIFICATION</scope>
    <source>
        <strain evidence="3">S238N-H82</strain>
        <tissue evidence="3">Testes</tissue>
    </source>
</reference>
<sequence>MAHLQREKILPPGGSLFAGPRKLKKSQLMENVPCNIEVVLALNGGAPPKATKPGKRDSVKSQTGKLVQSWLSGNVIETKGSKVNAEELRRRIEESMPEGHNLSKQQLGRILSAIYQQRGVQTEESRQAKGLPWLPHEL</sequence>
<keyword evidence="2" id="KW-1185">Reference proteome</keyword>
<evidence type="ECO:0000256" key="1">
    <source>
        <dbReference type="SAM" id="MobiDB-lite"/>
    </source>
</evidence>
<evidence type="ECO:0000313" key="3">
    <source>
        <dbReference type="RefSeq" id="XP_035658638.1"/>
    </source>
</evidence>
<feature type="region of interest" description="Disordered" evidence="1">
    <location>
        <begin position="44"/>
        <end position="63"/>
    </location>
</feature>